<keyword evidence="2" id="KW-0677">Repeat</keyword>
<organism evidence="4 6">
    <name type="scientific">Adineta ricciae</name>
    <name type="common">Rotifer</name>
    <dbReference type="NCBI Taxonomy" id="249248"/>
    <lineage>
        <taxon>Eukaryota</taxon>
        <taxon>Metazoa</taxon>
        <taxon>Spiralia</taxon>
        <taxon>Gnathifera</taxon>
        <taxon>Rotifera</taxon>
        <taxon>Eurotatoria</taxon>
        <taxon>Bdelloidea</taxon>
        <taxon>Adinetida</taxon>
        <taxon>Adinetidae</taxon>
        <taxon>Adineta</taxon>
    </lineage>
</organism>
<dbReference type="InterPro" id="IPR015915">
    <property type="entry name" value="Kelch-typ_b-propeller"/>
</dbReference>
<dbReference type="EMBL" id="CAJNOR010001372">
    <property type="protein sequence ID" value="CAF1130967.1"/>
    <property type="molecule type" value="Genomic_DNA"/>
</dbReference>
<dbReference type="SMART" id="SM00612">
    <property type="entry name" value="Kelch"/>
    <property type="match status" value="3"/>
</dbReference>
<accession>A0A815NPP0</accession>
<evidence type="ECO:0008006" key="7">
    <source>
        <dbReference type="Google" id="ProtNLM"/>
    </source>
</evidence>
<evidence type="ECO:0000256" key="1">
    <source>
        <dbReference type="ARBA" id="ARBA00022441"/>
    </source>
</evidence>
<evidence type="ECO:0000256" key="2">
    <source>
        <dbReference type="ARBA" id="ARBA00022737"/>
    </source>
</evidence>
<dbReference type="SUPFAM" id="SSF117281">
    <property type="entry name" value="Kelch motif"/>
    <property type="match status" value="1"/>
</dbReference>
<protein>
    <recommendedName>
        <fullName evidence="7">Kelch repeat protein</fullName>
    </recommendedName>
</protein>
<dbReference type="Gene3D" id="2.120.10.80">
    <property type="entry name" value="Kelch-type beta propeller"/>
    <property type="match status" value="1"/>
</dbReference>
<dbReference type="Proteomes" id="UP000663828">
    <property type="component" value="Unassembled WGS sequence"/>
</dbReference>
<name>A0A815NPP0_ADIRI</name>
<keyword evidence="5" id="KW-1185">Reference proteome</keyword>
<dbReference type="PANTHER" id="PTHR46344">
    <property type="entry name" value="OS02G0202900 PROTEIN"/>
    <property type="match status" value="1"/>
</dbReference>
<reference evidence="4" key="1">
    <citation type="submission" date="2021-02" db="EMBL/GenBank/DDBJ databases">
        <authorList>
            <person name="Nowell W R."/>
        </authorList>
    </citation>
    <scope>NUCLEOTIDE SEQUENCE</scope>
</reference>
<dbReference type="AlphaFoldDB" id="A0A815NPP0"/>
<gene>
    <name evidence="4" type="ORF">EDS130_LOCUS38862</name>
    <name evidence="3" type="ORF">XAT740_LOCUS19899</name>
</gene>
<dbReference type="Proteomes" id="UP000663852">
    <property type="component" value="Unassembled WGS sequence"/>
</dbReference>
<evidence type="ECO:0000313" key="3">
    <source>
        <dbReference type="EMBL" id="CAF1130967.1"/>
    </source>
</evidence>
<dbReference type="EMBL" id="CAJNOJ010000417">
    <property type="protein sequence ID" value="CAF1440891.1"/>
    <property type="molecule type" value="Genomic_DNA"/>
</dbReference>
<dbReference type="Pfam" id="PF24681">
    <property type="entry name" value="Kelch_KLHDC2_KLHL20_DRC7"/>
    <property type="match status" value="1"/>
</dbReference>
<proteinExistence type="predicted"/>
<comment type="caution">
    <text evidence="4">The sequence shown here is derived from an EMBL/GenBank/DDBJ whole genome shotgun (WGS) entry which is preliminary data.</text>
</comment>
<dbReference type="InterPro" id="IPR006652">
    <property type="entry name" value="Kelch_1"/>
</dbReference>
<dbReference type="Gene3D" id="2.130.10.80">
    <property type="entry name" value="Galactose oxidase/kelch, beta-propeller"/>
    <property type="match status" value="1"/>
</dbReference>
<keyword evidence="1" id="KW-0880">Kelch repeat</keyword>
<evidence type="ECO:0000313" key="4">
    <source>
        <dbReference type="EMBL" id="CAF1440891.1"/>
    </source>
</evidence>
<evidence type="ECO:0000313" key="5">
    <source>
        <dbReference type="Proteomes" id="UP000663828"/>
    </source>
</evidence>
<sequence>MTRIRAYHTIDRLSTNVLLIARDKTVDLYDPIKEKINSTINMNIPCAWHKSSTINISGNIKTLLSGGVPGNWSSAFLSSANLFDSSNNTFILRHMSVARYYHTSTSLPNGNILIAGGQTMGNGVLNSLELFNSSSNSFVTIAATMSNNRYYHTATYIPSIQSILFAGGYISGNINTYDLFNVTTLTFVRNGTLKYARCAHTATLLNDGRILLVGGYPSMNQVEIFNPLTFTFSVAANLSTGRSYHTATLLDHSGQVLVCGGDGASGYLKTCELYQP</sequence>
<dbReference type="PANTHER" id="PTHR46344:SF27">
    <property type="entry name" value="KELCH REPEAT SUPERFAMILY PROTEIN"/>
    <property type="match status" value="1"/>
</dbReference>
<dbReference type="InterPro" id="IPR037293">
    <property type="entry name" value="Gal_Oxidase_central_sf"/>
</dbReference>
<dbReference type="OrthoDB" id="10059915at2759"/>
<evidence type="ECO:0000313" key="6">
    <source>
        <dbReference type="Proteomes" id="UP000663852"/>
    </source>
</evidence>